<keyword evidence="2" id="KW-1133">Transmembrane helix</keyword>
<feature type="transmembrane region" description="Helical" evidence="2">
    <location>
        <begin position="261"/>
        <end position="284"/>
    </location>
</feature>
<dbReference type="AlphaFoldDB" id="R7MVD1"/>
<evidence type="ECO:0000256" key="1">
    <source>
        <dbReference type="SAM" id="MobiDB-lite"/>
    </source>
</evidence>
<evidence type="ECO:0000313" key="3">
    <source>
        <dbReference type="EMBL" id="CDF04555.1"/>
    </source>
</evidence>
<organism evidence="3 4">
    <name type="scientific">Megasphaera elsdenii CAG:570</name>
    <dbReference type="NCBI Taxonomy" id="1263087"/>
    <lineage>
        <taxon>Bacteria</taxon>
        <taxon>Bacillati</taxon>
        <taxon>Bacillota</taxon>
        <taxon>Negativicutes</taxon>
        <taxon>Veillonellales</taxon>
        <taxon>Veillonellaceae</taxon>
        <taxon>Megasphaera</taxon>
    </lineage>
</organism>
<feature type="region of interest" description="Disordered" evidence="1">
    <location>
        <begin position="292"/>
        <end position="315"/>
    </location>
</feature>
<protein>
    <submittedName>
        <fullName evidence="3">Uncharacterized protein</fullName>
    </submittedName>
</protein>
<dbReference type="Proteomes" id="UP000017908">
    <property type="component" value="Unassembled WGS sequence"/>
</dbReference>
<evidence type="ECO:0000256" key="2">
    <source>
        <dbReference type="SAM" id="Phobius"/>
    </source>
</evidence>
<dbReference type="EMBL" id="CBKE010000100">
    <property type="protein sequence ID" value="CDF04555.1"/>
    <property type="molecule type" value="Genomic_DNA"/>
</dbReference>
<accession>R7MVD1</accession>
<sequence>MDHFHFRSVCVGDVTGDFFYVRQHLVFQVFHLQGPDSRFEDGPVGDDIGSRPAFGDDGADDMAFGQGLFIGFQAAVEIDEGVEGIDAVIGGIGHVGCLAEEGELQGVRRIRRAADIRLIRTGMDDDRRFQAVKDAVFAHIDLAAHRFFSRTAVDMDRRLRTGRFGKGQGCADAHGRDEVVAAAMADFRQGIVFGQKAHLERTVAADSVKGRRKGIGDGIVDGKAVVLQDFFQRRRSEDFVHARFRVVVKGVGNAVDDRLQFIHIVAGLVFQFFIFHGILSYSNYSKVKRTPSSRASRPALCPRGSQALSAPWPKGRSMTAGLPHFLA</sequence>
<keyword evidence="2" id="KW-0472">Membrane</keyword>
<comment type="caution">
    <text evidence="3">The sequence shown here is derived from an EMBL/GenBank/DDBJ whole genome shotgun (WGS) entry which is preliminary data.</text>
</comment>
<reference evidence="3" key="1">
    <citation type="submission" date="2012-11" db="EMBL/GenBank/DDBJ databases">
        <title>Dependencies among metagenomic species, viruses, plasmids and units of genetic variation.</title>
        <authorList>
            <person name="Nielsen H.B."/>
            <person name="Almeida M."/>
            <person name="Juncker A.S."/>
            <person name="Rasmussen S."/>
            <person name="Li J."/>
            <person name="Sunagawa S."/>
            <person name="Plichta D."/>
            <person name="Gautier L."/>
            <person name="Le Chatelier E."/>
            <person name="Peletier E."/>
            <person name="Bonde I."/>
            <person name="Nielsen T."/>
            <person name="Manichanh C."/>
            <person name="Arumugam M."/>
            <person name="Batto J."/>
            <person name="Santos M.B.Q.D."/>
            <person name="Blom N."/>
            <person name="Borruel N."/>
            <person name="Burgdorf K.S."/>
            <person name="Boumezbeur F."/>
            <person name="Casellas F."/>
            <person name="Dore J."/>
            <person name="Guarner F."/>
            <person name="Hansen T."/>
            <person name="Hildebrand F."/>
            <person name="Kaas R.S."/>
            <person name="Kennedy S."/>
            <person name="Kristiansen K."/>
            <person name="Kultima J.R."/>
            <person name="Leonard P."/>
            <person name="Levenez F."/>
            <person name="Lund O."/>
            <person name="Moumen B."/>
            <person name="Le Paslier D."/>
            <person name="Pons N."/>
            <person name="Pedersen O."/>
            <person name="Prifti E."/>
            <person name="Qin J."/>
            <person name="Raes J."/>
            <person name="Tap J."/>
            <person name="Tims S."/>
            <person name="Ussery D.W."/>
            <person name="Yamada T."/>
            <person name="MetaHit consortium"/>
            <person name="Renault P."/>
            <person name="Sicheritz-Ponten T."/>
            <person name="Bork P."/>
            <person name="Wang J."/>
            <person name="Brunak S."/>
            <person name="Ehrlich S.D."/>
        </authorList>
    </citation>
    <scope>NUCLEOTIDE SEQUENCE [LARGE SCALE GENOMIC DNA]</scope>
</reference>
<gene>
    <name evidence="3" type="ORF">BN715_00904</name>
</gene>
<proteinExistence type="predicted"/>
<name>R7MVD1_MEGEL</name>
<evidence type="ECO:0000313" key="4">
    <source>
        <dbReference type="Proteomes" id="UP000017908"/>
    </source>
</evidence>
<keyword evidence="2" id="KW-0812">Transmembrane</keyword>